<feature type="domain" description="NusG-like N-terminal" evidence="4">
    <location>
        <begin position="1"/>
        <end position="100"/>
    </location>
</feature>
<keyword evidence="1" id="KW-0889">Transcription antitermination</keyword>
<dbReference type="EMBL" id="MCGG01000030">
    <property type="protein sequence ID" value="OEJ66630.1"/>
    <property type="molecule type" value="Genomic_DNA"/>
</dbReference>
<keyword evidence="2" id="KW-0805">Transcription regulation</keyword>
<dbReference type="SMART" id="SM00738">
    <property type="entry name" value="NGN"/>
    <property type="match status" value="1"/>
</dbReference>
<dbReference type="GO" id="GO:0006354">
    <property type="term" value="P:DNA-templated transcription elongation"/>
    <property type="evidence" value="ECO:0007669"/>
    <property type="project" value="InterPro"/>
</dbReference>
<dbReference type="CDD" id="cd06091">
    <property type="entry name" value="KOW_NusG"/>
    <property type="match status" value="1"/>
</dbReference>
<keyword evidence="6" id="KW-1185">Reference proteome</keyword>
<keyword evidence="3" id="KW-0804">Transcription</keyword>
<dbReference type="Gene3D" id="3.30.70.940">
    <property type="entry name" value="NusG, N-terminal domain"/>
    <property type="match status" value="1"/>
</dbReference>
<dbReference type="Pfam" id="PF02357">
    <property type="entry name" value="NusG"/>
    <property type="match status" value="1"/>
</dbReference>
<dbReference type="OrthoDB" id="9787731at2"/>
<dbReference type="GO" id="GO:0031564">
    <property type="term" value="P:transcription antitermination"/>
    <property type="evidence" value="ECO:0007669"/>
    <property type="project" value="UniProtKB-KW"/>
</dbReference>
<accession>A0A1E5Q6K1</accession>
<protein>
    <recommendedName>
        <fullName evidence="4">NusG-like N-terminal domain-containing protein</fullName>
    </recommendedName>
</protein>
<dbReference type="Proteomes" id="UP000095347">
    <property type="component" value="Unassembled WGS sequence"/>
</dbReference>
<sequence length="166" mass="18817">MKAWYVVRTKTRSEEQSARHLSNQGFEIYLPRYRKQVRHARTVKSVLRPLFSGYLFVHMDLGQQRWRSINGSVGVISLVPSADAPKSITGEIIDLIRAREDKDGTVSLVPQGLKKGDQVRIRDGAFAEYEALLEEVSDEKRVILLLKCMGSEVRVSTSLENLDKVS</sequence>
<dbReference type="PANTHER" id="PTHR30265">
    <property type="entry name" value="RHO-INTERACTING TRANSCRIPTION TERMINATION FACTOR NUSG"/>
    <property type="match status" value="1"/>
</dbReference>
<dbReference type="InterPro" id="IPR006645">
    <property type="entry name" value="NGN-like_dom"/>
</dbReference>
<reference evidence="6" key="1">
    <citation type="submission" date="2016-07" db="EMBL/GenBank/DDBJ databases">
        <authorList>
            <person name="Florea S."/>
            <person name="Webb J.S."/>
            <person name="Jaromczyk J."/>
            <person name="Schardl C.L."/>
        </authorList>
    </citation>
    <scope>NUCLEOTIDE SEQUENCE [LARGE SCALE GENOMIC DNA]</scope>
    <source>
        <strain evidence="6">MV-1</strain>
    </source>
</reference>
<name>A0A1E5Q6K1_9PROT</name>
<dbReference type="SUPFAM" id="SSF50104">
    <property type="entry name" value="Translation proteins SH3-like domain"/>
    <property type="match status" value="1"/>
</dbReference>
<dbReference type="InterPro" id="IPR043425">
    <property type="entry name" value="NusG-like"/>
</dbReference>
<dbReference type="PANTHER" id="PTHR30265:SF7">
    <property type="entry name" value="TRANSCRIPTION ANTITERMINATION PROTEIN RFAH"/>
    <property type="match status" value="1"/>
</dbReference>
<dbReference type="AlphaFoldDB" id="A0A1E5Q6K1"/>
<evidence type="ECO:0000256" key="3">
    <source>
        <dbReference type="ARBA" id="ARBA00023163"/>
    </source>
</evidence>
<gene>
    <name evidence="5" type="ORF">BEN30_11795</name>
</gene>
<evidence type="ECO:0000259" key="4">
    <source>
        <dbReference type="SMART" id="SM00738"/>
    </source>
</evidence>
<evidence type="ECO:0000313" key="6">
    <source>
        <dbReference type="Proteomes" id="UP000095347"/>
    </source>
</evidence>
<evidence type="ECO:0000256" key="2">
    <source>
        <dbReference type="ARBA" id="ARBA00023015"/>
    </source>
</evidence>
<dbReference type="GO" id="GO:0005829">
    <property type="term" value="C:cytosol"/>
    <property type="evidence" value="ECO:0007669"/>
    <property type="project" value="TreeGrafter"/>
</dbReference>
<dbReference type="STRING" id="28181.BEN30_11795"/>
<organism evidence="5 6">
    <name type="scientific">Magnetovibrio blakemorei</name>
    <dbReference type="NCBI Taxonomy" id="28181"/>
    <lineage>
        <taxon>Bacteria</taxon>
        <taxon>Pseudomonadati</taxon>
        <taxon>Pseudomonadota</taxon>
        <taxon>Alphaproteobacteria</taxon>
        <taxon>Rhodospirillales</taxon>
        <taxon>Magnetovibrionaceae</taxon>
        <taxon>Magnetovibrio</taxon>
    </lineage>
</organism>
<dbReference type="InterPro" id="IPR008991">
    <property type="entry name" value="Translation_prot_SH3-like_sf"/>
</dbReference>
<dbReference type="InterPro" id="IPR036735">
    <property type="entry name" value="NGN_dom_sf"/>
</dbReference>
<evidence type="ECO:0000256" key="1">
    <source>
        <dbReference type="ARBA" id="ARBA00022814"/>
    </source>
</evidence>
<proteinExistence type="predicted"/>
<dbReference type="SUPFAM" id="SSF82679">
    <property type="entry name" value="N-utilization substance G protein NusG, N-terminal domain"/>
    <property type="match status" value="1"/>
</dbReference>
<dbReference type="CDD" id="cd09892">
    <property type="entry name" value="NGN_SP_RfaH"/>
    <property type="match status" value="1"/>
</dbReference>
<dbReference type="RefSeq" id="WP_069958283.1">
    <property type="nucleotide sequence ID" value="NZ_MCGG01000030.1"/>
</dbReference>
<evidence type="ECO:0000313" key="5">
    <source>
        <dbReference type="EMBL" id="OEJ66630.1"/>
    </source>
</evidence>
<comment type="caution">
    <text evidence="5">The sequence shown here is derived from an EMBL/GenBank/DDBJ whole genome shotgun (WGS) entry which is preliminary data.</text>
</comment>